<proteinExistence type="predicted"/>
<feature type="compositionally biased region" description="Basic and acidic residues" evidence="1">
    <location>
        <begin position="766"/>
        <end position="783"/>
    </location>
</feature>
<organism evidence="3 4">
    <name type="scientific">Diaporthe australafricana</name>
    <dbReference type="NCBI Taxonomy" id="127596"/>
    <lineage>
        <taxon>Eukaryota</taxon>
        <taxon>Fungi</taxon>
        <taxon>Dikarya</taxon>
        <taxon>Ascomycota</taxon>
        <taxon>Pezizomycotina</taxon>
        <taxon>Sordariomycetes</taxon>
        <taxon>Sordariomycetidae</taxon>
        <taxon>Diaporthales</taxon>
        <taxon>Diaporthaceae</taxon>
        <taxon>Diaporthe</taxon>
    </lineage>
</organism>
<evidence type="ECO:0000256" key="1">
    <source>
        <dbReference type="SAM" id="MobiDB-lite"/>
    </source>
</evidence>
<keyword evidence="2" id="KW-0812">Transmembrane</keyword>
<feature type="region of interest" description="Disordered" evidence="1">
    <location>
        <begin position="761"/>
        <end position="783"/>
    </location>
</feature>
<accession>A0ABR3WKW5</accession>
<gene>
    <name evidence="3" type="ORF">Daus18300_007885</name>
</gene>
<sequence>MCIKNIYHNTYVDGEKDVTERVDSCRSGHICSDPIVREFDRKINCTRQQLGLTPGRTLIPRLNDSPSSSLKDREPIPYYFDHQMSPYGPTDRERRRQKHASQQQIYVDGDQVDPIPVPKVRRSSAMPVDDGYYSESRREHRSRPIIIENDDRSRWSSSQQPRSSAVPLGPYDVLLDGGHVIDSGDHPSSSLKDMRPTSYYFDHQPSPTYSQSDRERRRGKIAQFHDTIFRSNRSLSSDGIADHEHVEIRSPSETRKPQIVKDYPLSMQARDRGLILEWDRTNRKLEPNGDAAPSGSTVYTSDLYEATSVQSLDDSIFDPSESEMSSIPSLDNDTQAVFVGAFVDLLLSDSSVERMISRAASDARFAAESFLTSLSRILKMYSRDLRDTIHHQQPKEREHQRAAVFISRKKMRIASLLFTRYKERVPMSDISALDKVGQYLDGLESDSSDSSNDEGPNTSLTIAGLEAFLLQEKPFKALKWRLRRLIIPNRRVTQFKASAEQLLNFVFCNLGLEETFVRAYRLRPTFHAWLHSKLDTLAADLETELKEAGSHLVEYLRIYSVYLSAQAVRRLRQKPAASRTQDSESSCQEQDNMLRMELKPSQEILEDIMVEKLPEVFGEDLQQTAWARILSTKAFRGFFADLSDAAYPTFISECRKALKAEIDSQDRPPSDESEERHLLSILMEHEWCSALHGDRKFSLCIQSSDRVLLADRLKLAVEQSTGSEWCWWPLSPPPRAASKAHVPLEPLDLRQHIQFSATALPATRPTRSEERPEPSRISKEHTGYAKVKHYSPHRFSPIPSFSFPERGRDTEYNEYTYTPQPMTQAPITKHMFNDFFYSCYDSQSLKHSFFHKFLSPCYVIETLPQDLLESMPKRDREVMTGAQFSKVEHFWGIVAREQRSALRVVLYVLLSLMPTIWFTFMWLFPWGHEGDLQTATVPVTISIATLSMVWAVVYSGGETGDK</sequence>
<name>A0ABR3WKW5_9PEZI</name>
<evidence type="ECO:0000313" key="3">
    <source>
        <dbReference type="EMBL" id="KAL1864105.1"/>
    </source>
</evidence>
<feature type="transmembrane region" description="Helical" evidence="2">
    <location>
        <begin position="936"/>
        <end position="956"/>
    </location>
</feature>
<feature type="transmembrane region" description="Helical" evidence="2">
    <location>
        <begin position="904"/>
        <end position="924"/>
    </location>
</feature>
<evidence type="ECO:0000256" key="2">
    <source>
        <dbReference type="SAM" id="Phobius"/>
    </source>
</evidence>
<reference evidence="3 4" key="1">
    <citation type="journal article" date="2024" name="IMA Fungus">
        <title>IMA Genome - F19 : A genome assembly and annotation guide to empower mycologists, including annotated draft genome sequences of Ceratocystis pirilliformis, Diaporthe australafricana, Fusarium ophioides, Paecilomyces lecythidis, and Sporothrix stenoceras.</title>
        <authorList>
            <person name="Aylward J."/>
            <person name="Wilson A.M."/>
            <person name="Visagie C.M."/>
            <person name="Spraker J."/>
            <person name="Barnes I."/>
            <person name="Buitendag C."/>
            <person name="Ceriani C."/>
            <person name="Del Mar Angel L."/>
            <person name="du Plessis D."/>
            <person name="Fuchs T."/>
            <person name="Gasser K."/>
            <person name="Kramer D."/>
            <person name="Li W."/>
            <person name="Munsamy K."/>
            <person name="Piso A."/>
            <person name="Price J.L."/>
            <person name="Sonnekus B."/>
            <person name="Thomas C."/>
            <person name="van der Nest A."/>
            <person name="van Dijk A."/>
            <person name="van Heerden A."/>
            <person name="van Vuuren N."/>
            <person name="Yilmaz N."/>
            <person name="Duong T.A."/>
            <person name="van der Merwe N.A."/>
            <person name="Wingfield M.J."/>
            <person name="Wingfield B.D."/>
        </authorList>
    </citation>
    <scope>NUCLEOTIDE SEQUENCE [LARGE SCALE GENOMIC DNA]</scope>
    <source>
        <strain evidence="3 4">CMW 18300</strain>
    </source>
</reference>
<feature type="region of interest" description="Disordered" evidence="1">
    <location>
        <begin position="79"/>
        <end position="215"/>
    </location>
</feature>
<keyword evidence="2" id="KW-0472">Membrane</keyword>
<feature type="compositionally biased region" description="Low complexity" evidence="1">
    <location>
        <begin position="155"/>
        <end position="164"/>
    </location>
</feature>
<dbReference type="Proteomes" id="UP001583177">
    <property type="component" value="Unassembled WGS sequence"/>
</dbReference>
<keyword evidence="4" id="KW-1185">Reference proteome</keyword>
<protein>
    <submittedName>
        <fullName evidence="3">Uncharacterized protein</fullName>
    </submittedName>
</protein>
<keyword evidence="2" id="KW-1133">Transmembrane helix</keyword>
<dbReference type="EMBL" id="JAWRVE010000071">
    <property type="protein sequence ID" value="KAL1864105.1"/>
    <property type="molecule type" value="Genomic_DNA"/>
</dbReference>
<comment type="caution">
    <text evidence="3">The sequence shown here is derived from an EMBL/GenBank/DDBJ whole genome shotgun (WGS) entry which is preliminary data.</text>
</comment>
<evidence type="ECO:0000313" key="4">
    <source>
        <dbReference type="Proteomes" id="UP001583177"/>
    </source>
</evidence>